<keyword evidence="2" id="KW-1185">Reference proteome</keyword>
<dbReference type="EMBL" id="JAPDGR010000045">
    <property type="protein sequence ID" value="KAJ2997821.1"/>
    <property type="molecule type" value="Genomic_DNA"/>
</dbReference>
<organism evidence="1 2">
    <name type="scientific">Xylaria curta</name>
    <dbReference type="NCBI Taxonomy" id="42375"/>
    <lineage>
        <taxon>Eukaryota</taxon>
        <taxon>Fungi</taxon>
        <taxon>Dikarya</taxon>
        <taxon>Ascomycota</taxon>
        <taxon>Pezizomycotina</taxon>
        <taxon>Sordariomycetes</taxon>
        <taxon>Xylariomycetidae</taxon>
        <taxon>Xylariales</taxon>
        <taxon>Xylariaceae</taxon>
        <taxon>Xylaria</taxon>
    </lineage>
</organism>
<accession>A0ACC1PQY7</accession>
<sequence length="106" mass="11580">MTGEALLAEWLGDLIFQSFEPPEPGTAFAQSNDDDPGQIIRRHDVVFKGGKVDDANICIRSLGPDYMTCTAVRTPERKEDALGWVLGPFQFLTVNDIVTHGEATSA</sequence>
<comment type="caution">
    <text evidence="1">The sequence shown here is derived from an EMBL/GenBank/DDBJ whole genome shotgun (WGS) entry which is preliminary data.</text>
</comment>
<evidence type="ECO:0000313" key="2">
    <source>
        <dbReference type="Proteomes" id="UP001143856"/>
    </source>
</evidence>
<proteinExistence type="predicted"/>
<name>A0ACC1PQY7_9PEZI</name>
<evidence type="ECO:0000313" key="1">
    <source>
        <dbReference type="EMBL" id="KAJ2997821.1"/>
    </source>
</evidence>
<dbReference type="Proteomes" id="UP001143856">
    <property type="component" value="Unassembled WGS sequence"/>
</dbReference>
<reference evidence="1" key="1">
    <citation type="submission" date="2022-10" db="EMBL/GenBank/DDBJ databases">
        <title>Genome Sequence of Xylaria curta.</title>
        <authorList>
            <person name="Buettner E."/>
        </authorList>
    </citation>
    <scope>NUCLEOTIDE SEQUENCE</scope>
    <source>
        <strain evidence="1">Babe10</strain>
    </source>
</reference>
<gene>
    <name evidence="1" type="ORF">NUW58_g530</name>
</gene>
<protein>
    <submittedName>
        <fullName evidence="1">Uncharacterized protein</fullName>
    </submittedName>
</protein>